<feature type="region of interest" description="Disordered" evidence="1">
    <location>
        <begin position="1"/>
        <end position="26"/>
    </location>
</feature>
<keyword evidence="3" id="KW-1185">Reference proteome</keyword>
<name>A0A2Z7AT57_9LAMI</name>
<feature type="region of interest" description="Disordered" evidence="1">
    <location>
        <begin position="75"/>
        <end position="129"/>
    </location>
</feature>
<sequence length="178" mass="20302">MPPRRNRLQETGETSRTEDISQGCENPPLTAAQIAQLVAATVEQIMASRPGANPQPDQQAEEIRGLREEVARLREARATTKERKPKNEMHSSKEICNSLWPRSTRRIGANKTQQGSHPGSIEQQQQNNDGCKSWKEMQMRVCACWKYNKHKSYAKHNNTSKYTPHGSRLSHNRSLTRQ</sequence>
<evidence type="ECO:0000256" key="1">
    <source>
        <dbReference type="SAM" id="MobiDB-lite"/>
    </source>
</evidence>
<feature type="compositionally biased region" description="Basic and acidic residues" evidence="1">
    <location>
        <begin position="7"/>
        <end position="19"/>
    </location>
</feature>
<organism evidence="2 3">
    <name type="scientific">Dorcoceras hygrometricum</name>
    <dbReference type="NCBI Taxonomy" id="472368"/>
    <lineage>
        <taxon>Eukaryota</taxon>
        <taxon>Viridiplantae</taxon>
        <taxon>Streptophyta</taxon>
        <taxon>Embryophyta</taxon>
        <taxon>Tracheophyta</taxon>
        <taxon>Spermatophyta</taxon>
        <taxon>Magnoliopsida</taxon>
        <taxon>eudicotyledons</taxon>
        <taxon>Gunneridae</taxon>
        <taxon>Pentapetalae</taxon>
        <taxon>asterids</taxon>
        <taxon>lamiids</taxon>
        <taxon>Lamiales</taxon>
        <taxon>Gesneriaceae</taxon>
        <taxon>Didymocarpoideae</taxon>
        <taxon>Trichosporeae</taxon>
        <taxon>Loxocarpinae</taxon>
        <taxon>Dorcoceras</taxon>
    </lineage>
</organism>
<evidence type="ECO:0000313" key="3">
    <source>
        <dbReference type="Proteomes" id="UP000250235"/>
    </source>
</evidence>
<dbReference type="AlphaFoldDB" id="A0A2Z7AT57"/>
<evidence type="ECO:0000313" key="2">
    <source>
        <dbReference type="EMBL" id="KZV24663.1"/>
    </source>
</evidence>
<proteinExistence type="predicted"/>
<reference evidence="2 3" key="1">
    <citation type="journal article" date="2015" name="Proc. Natl. Acad. Sci. U.S.A.">
        <title>The resurrection genome of Boea hygrometrica: A blueprint for survival of dehydration.</title>
        <authorList>
            <person name="Xiao L."/>
            <person name="Yang G."/>
            <person name="Zhang L."/>
            <person name="Yang X."/>
            <person name="Zhao S."/>
            <person name="Ji Z."/>
            <person name="Zhou Q."/>
            <person name="Hu M."/>
            <person name="Wang Y."/>
            <person name="Chen M."/>
            <person name="Xu Y."/>
            <person name="Jin H."/>
            <person name="Xiao X."/>
            <person name="Hu G."/>
            <person name="Bao F."/>
            <person name="Hu Y."/>
            <person name="Wan P."/>
            <person name="Li L."/>
            <person name="Deng X."/>
            <person name="Kuang T."/>
            <person name="Xiang C."/>
            <person name="Zhu J.K."/>
            <person name="Oliver M.J."/>
            <person name="He Y."/>
        </authorList>
    </citation>
    <scope>NUCLEOTIDE SEQUENCE [LARGE SCALE GENOMIC DNA]</scope>
    <source>
        <strain evidence="3">cv. XS01</strain>
    </source>
</reference>
<feature type="compositionally biased region" description="Basic and acidic residues" evidence="1">
    <location>
        <begin position="75"/>
        <end position="93"/>
    </location>
</feature>
<protein>
    <submittedName>
        <fullName evidence="2">Uncharacterized protein</fullName>
    </submittedName>
</protein>
<dbReference type="EMBL" id="KV012553">
    <property type="protein sequence ID" value="KZV24663.1"/>
    <property type="molecule type" value="Genomic_DNA"/>
</dbReference>
<gene>
    <name evidence="2" type="ORF">F511_35752</name>
</gene>
<feature type="compositionally biased region" description="Basic residues" evidence="1">
    <location>
        <begin position="168"/>
        <end position="178"/>
    </location>
</feature>
<accession>A0A2Z7AT57</accession>
<dbReference type="Proteomes" id="UP000250235">
    <property type="component" value="Unassembled WGS sequence"/>
</dbReference>
<feature type="compositionally biased region" description="Polar residues" evidence="1">
    <location>
        <begin position="110"/>
        <end position="129"/>
    </location>
</feature>
<feature type="region of interest" description="Disordered" evidence="1">
    <location>
        <begin position="155"/>
        <end position="178"/>
    </location>
</feature>